<gene>
    <name evidence="6" type="ORF">Thini_0564</name>
</gene>
<dbReference type="PANTHER" id="PTHR43359">
    <property type="entry name" value="FORMATE HYDROGENLYASE SUBUNIT 4"/>
    <property type="match status" value="1"/>
</dbReference>
<name>A0A656HAP8_THINJ</name>
<organism evidence="6 7">
    <name type="scientific">Thiothrix nivea (strain ATCC 35100 / DSM 5205 / JP2)</name>
    <dbReference type="NCBI Taxonomy" id="870187"/>
    <lineage>
        <taxon>Bacteria</taxon>
        <taxon>Pseudomonadati</taxon>
        <taxon>Pseudomonadota</taxon>
        <taxon>Gammaproteobacteria</taxon>
        <taxon>Thiotrichales</taxon>
        <taxon>Thiotrichaceae</taxon>
        <taxon>Thiothrix</taxon>
    </lineage>
</organism>
<feature type="transmembrane region" description="Helical" evidence="5">
    <location>
        <begin position="70"/>
        <end position="96"/>
    </location>
</feature>
<feature type="transmembrane region" description="Helical" evidence="5">
    <location>
        <begin position="287"/>
        <end position="305"/>
    </location>
</feature>
<feature type="transmembrane region" description="Helical" evidence="5">
    <location>
        <begin position="108"/>
        <end position="127"/>
    </location>
</feature>
<evidence type="ECO:0000256" key="2">
    <source>
        <dbReference type="ARBA" id="ARBA00022692"/>
    </source>
</evidence>
<dbReference type="InterPro" id="IPR001694">
    <property type="entry name" value="NADH_UbQ_OxRdtase_su1/FPO"/>
</dbReference>
<evidence type="ECO:0000313" key="6">
    <source>
        <dbReference type="EMBL" id="EIJ33202.1"/>
    </source>
</evidence>
<evidence type="ECO:0000256" key="3">
    <source>
        <dbReference type="ARBA" id="ARBA00022989"/>
    </source>
</evidence>
<dbReference type="InterPro" id="IPR052561">
    <property type="entry name" value="ComplexI_Subunit1"/>
</dbReference>
<evidence type="ECO:0000313" key="7">
    <source>
        <dbReference type="Proteomes" id="UP000005317"/>
    </source>
</evidence>
<proteinExistence type="predicted"/>
<feature type="transmembrane region" description="Helical" evidence="5">
    <location>
        <begin position="261"/>
        <end position="280"/>
    </location>
</feature>
<evidence type="ECO:0000256" key="5">
    <source>
        <dbReference type="SAM" id="Phobius"/>
    </source>
</evidence>
<dbReference type="Pfam" id="PF00146">
    <property type="entry name" value="NADHdh"/>
    <property type="match status" value="1"/>
</dbReference>
<dbReference type="GO" id="GO:0005886">
    <property type="term" value="C:plasma membrane"/>
    <property type="evidence" value="ECO:0007669"/>
    <property type="project" value="TreeGrafter"/>
</dbReference>
<dbReference type="AlphaFoldDB" id="A0A656HAP8"/>
<dbReference type="Proteomes" id="UP000005317">
    <property type="component" value="Unassembled WGS sequence"/>
</dbReference>
<dbReference type="PANTHER" id="PTHR43359:SF1">
    <property type="entry name" value="FORMATE HYDROGENLYASE SUBUNIT 4-RELATED"/>
    <property type="match status" value="1"/>
</dbReference>
<protein>
    <submittedName>
        <fullName evidence="6">Membrane bound protein complex subunit mbxM</fullName>
    </submittedName>
</protein>
<evidence type="ECO:0000256" key="1">
    <source>
        <dbReference type="ARBA" id="ARBA00004141"/>
    </source>
</evidence>
<keyword evidence="3 5" id="KW-1133">Transmembrane helix</keyword>
<evidence type="ECO:0000256" key="4">
    <source>
        <dbReference type="ARBA" id="ARBA00023136"/>
    </source>
</evidence>
<dbReference type="RefSeq" id="WP_002707156.1">
    <property type="nucleotide sequence ID" value="NZ_JH651384.1"/>
</dbReference>
<reference evidence="7" key="1">
    <citation type="journal article" date="2011" name="Stand. Genomic Sci.">
        <title>Genome sequence of the filamentous, gliding Thiothrix nivea neotype strain (JP2(T)).</title>
        <authorList>
            <person name="Lapidus A."/>
            <person name="Nolan M."/>
            <person name="Lucas S."/>
            <person name="Glavina Del Rio T."/>
            <person name="Tice H."/>
            <person name="Cheng J.F."/>
            <person name="Tapia R."/>
            <person name="Han C."/>
            <person name="Goodwin L."/>
            <person name="Pitluck S."/>
            <person name="Liolios K."/>
            <person name="Pagani I."/>
            <person name="Ivanova N."/>
            <person name="Huntemann M."/>
            <person name="Mavromatis K."/>
            <person name="Mikhailova N."/>
            <person name="Pati A."/>
            <person name="Chen A."/>
            <person name="Palaniappan K."/>
            <person name="Land M."/>
            <person name="Brambilla E.M."/>
            <person name="Rohde M."/>
            <person name="Abt B."/>
            <person name="Verbarg S."/>
            <person name="Goker M."/>
            <person name="Bristow J."/>
            <person name="Eisen J.A."/>
            <person name="Markowitz V."/>
            <person name="Hugenholtz P."/>
            <person name="Kyrpides N.C."/>
            <person name="Klenk H.P."/>
            <person name="Woyke T."/>
        </authorList>
    </citation>
    <scope>NUCLEOTIDE SEQUENCE [LARGE SCALE GENOMIC DNA]</scope>
    <source>
        <strain evidence="7">ATCC 35100 / DSM 5205 / JP2</strain>
    </source>
</reference>
<feature type="transmembrane region" description="Helical" evidence="5">
    <location>
        <begin position="179"/>
        <end position="199"/>
    </location>
</feature>
<keyword evidence="2 5" id="KW-0812">Transmembrane</keyword>
<accession>A0A656HAP8</accession>
<dbReference type="EMBL" id="JH651384">
    <property type="protein sequence ID" value="EIJ33202.1"/>
    <property type="molecule type" value="Genomic_DNA"/>
</dbReference>
<keyword evidence="4 5" id="KW-0472">Membrane</keyword>
<feature type="transmembrane region" description="Helical" evidence="5">
    <location>
        <begin position="12"/>
        <end position="34"/>
    </location>
</feature>
<sequence>MMQAILEFNWMRIPYALLTIFIVFNFGFLMNATIQKIAARVGRRHGIPVWQNYVDMIKNYALRTSITHGVMFYLGPVFRLSGGIGLLMFVPIIYGSDMFSNFSFSGDLILALYFVFFGTLGMALGAAESGHPYSAIGITRGLSQMTAAELPFALAVYSVALQYQTLSITDIVAAQQGGVLNWTVFTNPFAVAAAMLSFLGSMMRPPFDVVLAPQEIPIGPPTEYHSSFLALMQTNRALFPVAKMAVYTSLFFGGAASWPVFFLKVFLLYMWSAFVGVVFPRFRVEQSIRWFLIWGVPLGIIAVVLV</sequence>
<keyword evidence="7" id="KW-1185">Reference proteome</keyword>
<comment type="subcellular location">
    <subcellularLocation>
        <location evidence="1">Membrane</location>
        <topology evidence="1">Multi-pass membrane protein</topology>
    </subcellularLocation>
</comment>